<reference evidence="10" key="1">
    <citation type="submission" date="2016-10" db="EMBL/GenBank/DDBJ databases">
        <authorList>
            <person name="Varghese N."/>
            <person name="Submissions S."/>
        </authorList>
    </citation>
    <scope>NUCLEOTIDE SEQUENCE [LARGE SCALE GENOMIC DNA]</scope>
    <source>
        <strain evidence="10">BL47</strain>
    </source>
</reference>
<feature type="transmembrane region" description="Helical" evidence="8">
    <location>
        <begin position="233"/>
        <end position="251"/>
    </location>
</feature>
<keyword evidence="3" id="KW-0813">Transport</keyword>
<evidence type="ECO:0000256" key="5">
    <source>
        <dbReference type="ARBA" id="ARBA00022692"/>
    </source>
</evidence>
<evidence type="ECO:0000256" key="7">
    <source>
        <dbReference type="ARBA" id="ARBA00023136"/>
    </source>
</evidence>
<dbReference type="GO" id="GO:0005886">
    <property type="term" value="C:plasma membrane"/>
    <property type="evidence" value="ECO:0007669"/>
    <property type="project" value="UniProtKB-SubCell"/>
</dbReference>
<dbReference type="AlphaFoldDB" id="A0A1H0EH70"/>
<feature type="transmembrane region" description="Helical" evidence="8">
    <location>
        <begin position="12"/>
        <end position="41"/>
    </location>
</feature>
<evidence type="ECO:0000313" key="10">
    <source>
        <dbReference type="Proteomes" id="UP000198704"/>
    </source>
</evidence>
<evidence type="ECO:0000313" key="9">
    <source>
        <dbReference type="EMBL" id="SDN81745.1"/>
    </source>
</evidence>
<dbReference type="Pfam" id="PF01925">
    <property type="entry name" value="TauE"/>
    <property type="match status" value="1"/>
</dbReference>
<organism evidence="9 10">
    <name type="scientific">Methylobacterium phyllostachyos</name>
    <dbReference type="NCBI Taxonomy" id="582672"/>
    <lineage>
        <taxon>Bacteria</taxon>
        <taxon>Pseudomonadati</taxon>
        <taxon>Pseudomonadota</taxon>
        <taxon>Alphaproteobacteria</taxon>
        <taxon>Hyphomicrobiales</taxon>
        <taxon>Methylobacteriaceae</taxon>
        <taxon>Methylobacterium</taxon>
    </lineage>
</organism>
<evidence type="ECO:0000256" key="3">
    <source>
        <dbReference type="ARBA" id="ARBA00022448"/>
    </source>
</evidence>
<evidence type="ECO:0000256" key="2">
    <source>
        <dbReference type="ARBA" id="ARBA00009142"/>
    </source>
</evidence>
<gene>
    <name evidence="9" type="ORF">SAMN05216360_111182</name>
</gene>
<dbReference type="InterPro" id="IPR002781">
    <property type="entry name" value="TM_pro_TauE-like"/>
</dbReference>
<accession>A0A1H0EH70</accession>
<keyword evidence="4 8" id="KW-1003">Cell membrane</keyword>
<evidence type="ECO:0000256" key="1">
    <source>
        <dbReference type="ARBA" id="ARBA00004651"/>
    </source>
</evidence>
<dbReference type="PANTHER" id="PTHR30269:SF37">
    <property type="entry name" value="MEMBRANE TRANSPORTER PROTEIN"/>
    <property type="match status" value="1"/>
</dbReference>
<feature type="transmembrane region" description="Helical" evidence="8">
    <location>
        <begin position="81"/>
        <end position="100"/>
    </location>
</feature>
<dbReference type="InterPro" id="IPR052017">
    <property type="entry name" value="TSUP"/>
</dbReference>
<keyword evidence="5 8" id="KW-0812">Transmembrane</keyword>
<dbReference type="Proteomes" id="UP000198704">
    <property type="component" value="Unassembled WGS sequence"/>
</dbReference>
<evidence type="ECO:0000256" key="6">
    <source>
        <dbReference type="ARBA" id="ARBA00022989"/>
    </source>
</evidence>
<dbReference type="OrthoDB" id="7345770at2"/>
<keyword evidence="6 8" id="KW-1133">Transmembrane helix</keyword>
<sequence length="259" mass="25879">MGPVPTVLVPELGSLVAIAAAIFAAALIRGFTGFGFALAAVPLLGFSLPPSQCVPLAVALQFCASLSDLPRARRTCHWPSLRWLVAGTVVGSPLGVAALAAASPDVARLGIALVCGCGTVALLRGFRFAGLPRGGATLAVGLAAGLCNGLAAMPGPPVVAYYLATPLSPQQGRASLLVFFLATSIASAVSLATAGLFRASLAIPVMIGVPLIVTGSRLGEAILHRGGGRGHRALSILLLCAVAVTSVAQAVSDLLGHPL</sequence>
<comment type="similarity">
    <text evidence="2 8">Belongs to the 4-toluene sulfonate uptake permease (TSUP) (TC 2.A.102) family.</text>
</comment>
<feature type="transmembrane region" description="Helical" evidence="8">
    <location>
        <begin position="138"/>
        <end position="164"/>
    </location>
</feature>
<comment type="subcellular location">
    <subcellularLocation>
        <location evidence="1 8">Cell membrane</location>
        <topology evidence="1 8">Multi-pass membrane protein</topology>
    </subcellularLocation>
</comment>
<feature type="transmembrane region" description="Helical" evidence="8">
    <location>
        <begin position="106"/>
        <end position="126"/>
    </location>
</feature>
<dbReference type="RefSeq" id="WP_091718381.1">
    <property type="nucleotide sequence ID" value="NZ_FNHS01000011.1"/>
</dbReference>
<evidence type="ECO:0000256" key="4">
    <source>
        <dbReference type="ARBA" id="ARBA00022475"/>
    </source>
</evidence>
<evidence type="ECO:0000256" key="8">
    <source>
        <dbReference type="RuleBase" id="RU363041"/>
    </source>
</evidence>
<feature type="transmembrane region" description="Helical" evidence="8">
    <location>
        <begin position="176"/>
        <end position="197"/>
    </location>
</feature>
<protein>
    <recommendedName>
        <fullName evidence="8">Probable membrane transporter protein</fullName>
    </recommendedName>
</protein>
<dbReference type="STRING" id="582672.SAMN05216360_111182"/>
<name>A0A1H0EH70_9HYPH</name>
<keyword evidence="7 8" id="KW-0472">Membrane</keyword>
<dbReference type="PANTHER" id="PTHR30269">
    <property type="entry name" value="TRANSMEMBRANE PROTEIN YFCA"/>
    <property type="match status" value="1"/>
</dbReference>
<keyword evidence="10" id="KW-1185">Reference proteome</keyword>
<dbReference type="EMBL" id="FNHS01000011">
    <property type="protein sequence ID" value="SDN81745.1"/>
    <property type="molecule type" value="Genomic_DNA"/>
</dbReference>
<proteinExistence type="inferred from homology"/>